<dbReference type="STRING" id="36087.A0A077Z8K5"/>
<dbReference type="Pfam" id="PF06733">
    <property type="entry name" value="DEAD_2"/>
    <property type="match status" value="1"/>
</dbReference>
<dbReference type="GO" id="GO:1904430">
    <property type="term" value="P:negative regulation of t-circle formation"/>
    <property type="evidence" value="ECO:0007669"/>
    <property type="project" value="TreeGrafter"/>
</dbReference>
<protein>
    <submittedName>
        <fullName evidence="5">Regulator of telomere elongation helicase 1</fullName>
    </submittedName>
</protein>
<evidence type="ECO:0000313" key="5">
    <source>
        <dbReference type="EMBL" id="CDW56787.1"/>
    </source>
</evidence>
<dbReference type="Proteomes" id="UP000030665">
    <property type="component" value="Unassembled WGS sequence"/>
</dbReference>
<dbReference type="GO" id="GO:0010569">
    <property type="term" value="P:regulation of double-strand break repair via homologous recombination"/>
    <property type="evidence" value="ECO:0007669"/>
    <property type="project" value="TreeGrafter"/>
</dbReference>
<dbReference type="InterPro" id="IPR014013">
    <property type="entry name" value="Helic_SF1/SF2_ATP-bd_DinG/Rad3"/>
</dbReference>
<dbReference type="GO" id="GO:0045910">
    <property type="term" value="P:negative regulation of DNA recombination"/>
    <property type="evidence" value="ECO:0007669"/>
    <property type="project" value="TreeGrafter"/>
</dbReference>
<dbReference type="AlphaFoldDB" id="A0A077Z8K5"/>
<dbReference type="InterPro" id="IPR045028">
    <property type="entry name" value="DinG/Rad3-like"/>
</dbReference>
<evidence type="ECO:0000259" key="4">
    <source>
        <dbReference type="PROSITE" id="PS51193"/>
    </source>
</evidence>
<keyword evidence="6" id="KW-1185">Reference proteome</keyword>
<name>A0A077Z8K5_TRITR</name>
<keyword evidence="2" id="KW-0378">Hydrolase</keyword>
<dbReference type="InterPro" id="IPR010614">
    <property type="entry name" value="RAD3-like_helicase_DEAD"/>
</dbReference>
<evidence type="ECO:0000256" key="1">
    <source>
        <dbReference type="ARBA" id="ARBA00022741"/>
    </source>
</evidence>
<organism evidence="5 6">
    <name type="scientific">Trichuris trichiura</name>
    <name type="common">Whipworm</name>
    <name type="synonym">Trichocephalus trichiurus</name>
    <dbReference type="NCBI Taxonomy" id="36087"/>
    <lineage>
        <taxon>Eukaryota</taxon>
        <taxon>Metazoa</taxon>
        <taxon>Ecdysozoa</taxon>
        <taxon>Nematoda</taxon>
        <taxon>Enoplea</taxon>
        <taxon>Dorylaimia</taxon>
        <taxon>Trichinellida</taxon>
        <taxon>Trichuridae</taxon>
        <taxon>Trichuris</taxon>
    </lineage>
</organism>
<dbReference type="GO" id="GO:0090657">
    <property type="term" value="P:telomeric loop disassembly"/>
    <property type="evidence" value="ECO:0007669"/>
    <property type="project" value="TreeGrafter"/>
</dbReference>
<dbReference type="PANTHER" id="PTHR11472:SF34">
    <property type="entry name" value="REGULATOR OF TELOMERE ELONGATION HELICASE 1"/>
    <property type="match status" value="1"/>
</dbReference>
<dbReference type="GO" id="GO:0005634">
    <property type="term" value="C:nucleus"/>
    <property type="evidence" value="ECO:0007669"/>
    <property type="project" value="TreeGrafter"/>
</dbReference>
<evidence type="ECO:0000256" key="2">
    <source>
        <dbReference type="ARBA" id="ARBA00022801"/>
    </source>
</evidence>
<dbReference type="PROSITE" id="PS51193">
    <property type="entry name" value="HELICASE_ATP_BIND_2"/>
    <property type="match status" value="1"/>
</dbReference>
<dbReference type="GO" id="GO:0005524">
    <property type="term" value="F:ATP binding"/>
    <property type="evidence" value="ECO:0007669"/>
    <property type="project" value="UniProtKB-KW"/>
</dbReference>
<dbReference type="InterPro" id="IPR027417">
    <property type="entry name" value="P-loop_NTPase"/>
</dbReference>
<dbReference type="GO" id="GO:0003678">
    <property type="term" value="F:DNA helicase activity"/>
    <property type="evidence" value="ECO:0007669"/>
    <property type="project" value="InterPro"/>
</dbReference>
<sequence>MSKVVNCLEQGTNAALESPTGTGKTVALLCSTIAWLKSRRPSENHGATVTPDQGDCCINNFIFFQSSRVGALCGKTQILYASRTHAQLSQVCFLGSRDQLCVHPQVSQERDSTIKNYLCRSKILTRSCKYYLDHKSMLTYRLLFFIIPLLFAEWSPSLVSTSDRFPDIEELVGLGKRHEYADWL</sequence>
<dbReference type="GO" id="GO:0016787">
    <property type="term" value="F:hydrolase activity"/>
    <property type="evidence" value="ECO:0007669"/>
    <property type="project" value="UniProtKB-KW"/>
</dbReference>
<reference evidence="5" key="2">
    <citation type="submission" date="2014-03" db="EMBL/GenBank/DDBJ databases">
        <title>The whipworm genome and dual-species transcriptomics of an intimate host-pathogen interaction.</title>
        <authorList>
            <person name="Foth B.J."/>
            <person name="Tsai I.J."/>
            <person name="Reid A.J."/>
            <person name="Bancroft A.J."/>
            <person name="Nichol S."/>
            <person name="Tracey A."/>
            <person name="Holroyd N."/>
            <person name="Cotton J.A."/>
            <person name="Stanley E.J."/>
            <person name="Zarowiecki M."/>
            <person name="Liu J.Z."/>
            <person name="Huckvale T."/>
            <person name="Cooper P.J."/>
            <person name="Grencis R.K."/>
            <person name="Berriman M."/>
        </authorList>
    </citation>
    <scope>NUCLEOTIDE SEQUENCE [LARGE SCALE GENOMIC DNA]</scope>
</reference>
<dbReference type="PANTHER" id="PTHR11472">
    <property type="entry name" value="DNA REPAIR DEAD HELICASE RAD3/XP-D SUBFAMILY MEMBER"/>
    <property type="match status" value="1"/>
</dbReference>
<evidence type="ECO:0000313" key="6">
    <source>
        <dbReference type="Proteomes" id="UP000030665"/>
    </source>
</evidence>
<keyword evidence="5" id="KW-0347">Helicase</keyword>
<accession>A0A077Z8K5</accession>
<keyword evidence="1" id="KW-0547">Nucleotide-binding</keyword>
<gene>
    <name evidence="5" type="ORF">TTRE_0000506901</name>
</gene>
<dbReference type="GO" id="GO:0003677">
    <property type="term" value="F:DNA binding"/>
    <property type="evidence" value="ECO:0007669"/>
    <property type="project" value="InterPro"/>
</dbReference>
<dbReference type="GO" id="GO:0070182">
    <property type="term" value="F:DNA polymerase binding"/>
    <property type="evidence" value="ECO:0007669"/>
    <property type="project" value="TreeGrafter"/>
</dbReference>
<keyword evidence="3" id="KW-0067">ATP-binding</keyword>
<feature type="domain" description="Helicase ATP-binding" evidence="4">
    <location>
        <begin position="1"/>
        <end position="184"/>
    </location>
</feature>
<dbReference type="Gene3D" id="3.40.50.300">
    <property type="entry name" value="P-loop containing nucleotide triphosphate hydrolases"/>
    <property type="match status" value="1"/>
</dbReference>
<dbReference type="OrthoDB" id="19182at2759"/>
<dbReference type="EMBL" id="HG806078">
    <property type="protein sequence ID" value="CDW56787.1"/>
    <property type="molecule type" value="Genomic_DNA"/>
</dbReference>
<proteinExistence type="predicted"/>
<evidence type="ECO:0000256" key="3">
    <source>
        <dbReference type="ARBA" id="ARBA00022840"/>
    </source>
</evidence>
<reference evidence="5" key="1">
    <citation type="submission" date="2014-01" db="EMBL/GenBank/DDBJ databases">
        <authorList>
            <person name="Aslett M."/>
        </authorList>
    </citation>
    <scope>NUCLEOTIDE SEQUENCE</scope>
</reference>